<organism evidence="3 4">
    <name type="scientific">Cladonia borealis</name>
    <dbReference type="NCBI Taxonomy" id="184061"/>
    <lineage>
        <taxon>Eukaryota</taxon>
        <taxon>Fungi</taxon>
        <taxon>Dikarya</taxon>
        <taxon>Ascomycota</taxon>
        <taxon>Pezizomycotina</taxon>
        <taxon>Lecanoromycetes</taxon>
        <taxon>OSLEUM clade</taxon>
        <taxon>Lecanoromycetidae</taxon>
        <taxon>Lecanorales</taxon>
        <taxon>Lecanorineae</taxon>
        <taxon>Cladoniaceae</taxon>
        <taxon>Cladonia</taxon>
    </lineage>
</organism>
<dbReference type="EMBL" id="JAFEKC020000017">
    <property type="protein sequence ID" value="KAK0510134.1"/>
    <property type="molecule type" value="Genomic_DNA"/>
</dbReference>
<evidence type="ECO:0000313" key="3">
    <source>
        <dbReference type="EMBL" id="KAK0510134.1"/>
    </source>
</evidence>
<feature type="compositionally biased region" description="Polar residues" evidence="1">
    <location>
        <begin position="391"/>
        <end position="400"/>
    </location>
</feature>
<proteinExistence type="predicted"/>
<protein>
    <recommendedName>
        <fullName evidence="2">Calcineurin-like phosphoesterase domain-containing protein</fullName>
    </recommendedName>
</protein>
<feature type="compositionally biased region" description="Basic and acidic residues" evidence="1">
    <location>
        <begin position="290"/>
        <end position="303"/>
    </location>
</feature>
<dbReference type="AlphaFoldDB" id="A0AA39V3N5"/>
<dbReference type="InterPro" id="IPR051693">
    <property type="entry name" value="UPF0046_metallophosphoest"/>
</dbReference>
<dbReference type="InterPro" id="IPR029052">
    <property type="entry name" value="Metallo-depent_PP-like"/>
</dbReference>
<sequence length="406" mass="45495">MEYRKTRFVCVSDTHNASPADGAFKLPKGDVLIHAGDLTKQGTYAELQKTLDWIEQADFEVKIVVAGNHDVTLDRDFYAEHGLYFHNQYPQDSQACIDLVKGYKSILFLNHEATEVRLTKQDGPQTSFKVFGSPYSPAHGLWAFGYSPEDASKTWNDVIPLDTDIVITHTPPKYHCDESKHGGAAGCQALREQLWRVRPYLAICGHIHEGRGAEIVYWDLETPNTRYKESITEYWTDPGLDSKKQSLIDLSSKSPAPLENRVSWVNEESTIVSVDVPTMDSGSGSLPNWKPKERPTFTLKSPKDGHVVSYHEGIRGHGGLPPSGRCDMEALAGRLGRKETCIINAAIMASSWPYKEKNRRKYNKPIAVDIDLPVRQEEQNRHEVTNRPEESISSSGNMRSSLLAVA</sequence>
<feature type="compositionally biased region" description="Basic and acidic residues" evidence="1">
    <location>
        <begin position="373"/>
        <end position="390"/>
    </location>
</feature>
<dbReference type="Pfam" id="PF00149">
    <property type="entry name" value="Metallophos"/>
    <property type="match status" value="1"/>
</dbReference>
<feature type="region of interest" description="Disordered" evidence="1">
    <location>
        <begin position="373"/>
        <end position="406"/>
    </location>
</feature>
<feature type="domain" description="Calcineurin-like phosphoesterase" evidence="2">
    <location>
        <begin position="7"/>
        <end position="209"/>
    </location>
</feature>
<dbReference type="Gene3D" id="3.60.21.10">
    <property type="match status" value="1"/>
</dbReference>
<accession>A0AA39V3N5</accession>
<evidence type="ECO:0000256" key="1">
    <source>
        <dbReference type="SAM" id="MobiDB-lite"/>
    </source>
</evidence>
<dbReference type="GO" id="GO:0016787">
    <property type="term" value="F:hydrolase activity"/>
    <property type="evidence" value="ECO:0007669"/>
    <property type="project" value="InterPro"/>
</dbReference>
<evidence type="ECO:0000313" key="4">
    <source>
        <dbReference type="Proteomes" id="UP001166286"/>
    </source>
</evidence>
<keyword evidence="4" id="KW-1185">Reference proteome</keyword>
<dbReference type="InterPro" id="IPR004843">
    <property type="entry name" value="Calcineurin-like_PHP"/>
</dbReference>
<dbReference type="CDD" id="cd07379">
    <property type="entry name" value="MPP_239FB"/>
    <property type="match status" value="1"/>
</dbReference>
<reference evidence="3" key="1">
    <citation type="submission" date="2023-03" db="EMBL/GenBank/DDBJ databases">
        <title>Complete genome of Cladonia borealis.</title>
        <authorList>
            <person name="Park H."/>
        </authorList>
    </citation>
    <scope>NUCLEOTIDE SEQUENCE</scope>
    <source>
        <strain evidence="3">ANT050790</strain>
    </source>
</reference>
<dbReference type="SUPFAM" id="SSF56300">
    <property type="entry name" value="Metallo-dependent phosphatases"/>
    <property type="match status" value="1"/>
</dbReference>
<feature type="region of interest" description="Disordered" evidence="1">
    <location>
        <begin position="282"/>
        <end position="303"/>
    </location>
</feature>
<dbReference type="PANTHER" id="PTHR12905">
    <property type="entry name" value="METALLOPHOSPHOESTERASE"/>
    <property type="match status" value="1"/>
</dbReference>
<dbReference type="Proteomes" id="UP001166286">
    <property type="component" value="Unassembled WGS sequence"/>
</dbReference>
<name>A0AA39V3N5_9LECA</name>
<gene>
    <name evidence="3" type="ORF">JMJ35_007528</name>
</gene>
<comment type="caution">
    <text evidence="3">The sequence shown here is derived from an EMBL/GenBank/DDBJ whole genome shotgun (WGS) entry which is preliminary data.</text>
</comment>
<dbReference type="PANTHER" id="PTHR12905:SF16">
    <property type="entry name" value="SER_THR PROTEIN PHOSPHATASE FAMILY PROTEIN (AFU_ORTHOLOGUE AFUA_1G06000)"/>
    <property type="match status" value="1"/>
</dbReference>
<evidence type="ECO:0000259" key="2">
    <source>
        <dbReference type="Pfam" id="PF00149"/>
    </source>
</evidence>